<dbReference type="InterPro" id="IPR036691">
    <property type="entry name" value="Endo/exonu/phosph_ase_sf"/>
</dbReference>
<dbReference type="HOGENOM" id="CLU_1076325_0_0_11"/>
<reference evidence="3" key="2">
    <citation type="submission" date="2012-02" db="EMBL/GenBank/DDBJ databases">
        <title>Complete genome sequence of Blastococcus saxobsidens strain DD2.</title>
        <authorList>
            <person name="Genoscope."/>
        </authorList>
    </citation>
    <scope>NUCLEOTIDE SEQUENCE [LARGE SCALE GENOMIC DNA]</scope>
    <source>
        <strain evidence="3">DD2</strain>
    </source>
</reference>
<dbReference type="InterPro" id="IPR005135">
    <property type="entry name" value="Endo/exonuclease/phosphatase"/>
</dbReference>
<reference evidence="2 3" key="1">
    <citation type="journal article" date="2012" name="J. Bacteriol.">
        <title>Genome Sequence of Blastococcus saxobsidens DD2, a Stone-Inhabiting Bacterium.</title>
        <authorList>
            <person name="Chouaia B."/>
            <person name="Crotti E."/>
            <person name="Brusetti L."/>
            <person name="Daffonchio D."/>
            <person name="Essoussi I."/>
            <person name="Nouioui I."/>
            <person name="Sbissi I."/>
            <person name="Ghodhbane-Gtari F."/>
            <person name="Gtari M."/>
            <person name="Vacherie B."/>
            <person name="Barbe V."/>
            <person name="Medigue C."/>
            <person name="Gury J."/>
            <person name="Pujic P."/>
            <person name="Normand P."/>
        </authorList>
    </citation>
    <scope>NUCLEOTIDE SEQUENCE [LARGE SCALE GENOMIC DNA]</scope>
    <source>
        <strain evidence="2 3">DD2</strain>
    </source>
</reference>
<sequence>MKILCWNMGAAFGFTGAKHAAAWEWLNAQDADVAMLQEVVPREEYLDHWKSVAFAGKWKNWGSAVLVRDGGYEKWEPSEEQPWLQIVRGAVAVAKPVDGDGVWFASVHSDAHSFEKTAKKYKGTYQDLPPRDGILRSREKEMFEIEVIAHELKPLLAGNEFLFGGDLNSSLLFDEPGKPYEAKLFENLATLGYTDIRHRHSADEVPTYIKPDSRQFMLDHLYADTKTEAAVKSWRVLTEVATDLGLSDHAPVEVVLET</sequence>
<dbReference type="SUPFAM" id="SSF56219">
    <property type="entry name" value="DNase I-like"/>
    <property type="match status" value="1"/>
</dbReference>
<keyword evidence="3" id="KW-1185">Reference proteome</keyword>
<dbReference type="Proteomes" id="UP000007517">
    <property type="component" value="Chromosome"/>
</dbReference>
<feature type="domain" description="Endonuclease/exonuclease/phosphatase" evidence="1">
    <location>
        <begin position="6"/>
        <end position="249"/>
    </location>
</feature>
<protein>
    <recommendedName>
        <fullName evidence="1">Endonuclease/exonuclease/phosphatase domain-containing protein</fullName>
    </recommendedName>
</protein>
<proteinExistence type="predicted"/>
<dbReference type="eggNOG" id="COG0708">
    <property type="taxonomic scope" value="Bacteria"/>
</dbReference>
<accession>H6RKE2</accession>
<dbReference type="Pfam" id="PF03372">
    <property type="entry name" value="Exo_endo_phos"/>
    <property type="match status" value="1"/>
</dbReference>
<evidence type="ECO:0000313" key="2">
    <source>
        <dbReference type="EMBL" id="CCG02361.1"/>
    </source>
</evidence>
<gene>
    <name evidence="2" type="ordered locus">BLASA_1429</name>
</gene>
<dbReference type="OrthoDB" id="5182488at2"/>
<dbReference type="AlphaFoldDB" id="H6RKE2"/>
<dbReference type="STRING" id="1146883.BLASA_1429"/>
<dbReference type="KEGG" id="bsd:BLASA_1429"/>
<dbReference type="RefSeq" id="WP_014375257.1">
    <property type="nucleotide sequence ID" value="NC_016943.1"/>
</dbReference>
<evidence type="ECO:0000313" key="3">
    <source>
        <dbReference type="Proteomes" id="UP000007517"/>
    </source>
</evidence>
<dbReference type="EMBL" id="FO117623">
    <property type="protein sequence ID" value="CCG02361.1"/>
    <property type="molecule type" value="Genomic_DNA"/>
</dbReference>
<dbReference type="GO" id="GO:0003824">
    <property type="term" value="F:catalytic activity"/>
    <property type="evidence" value="ECO:0007669"/>
    <property type="project" value="InterPro"/>
</dbReference>
<name>H6RKE2_BLASD</name>
<dbReference type="Gene3D" id="3.60.10.10">
    <property type="entry name" value="Endonuclease/exonuclease/phosphatase"/>
    <property type="match status" value="1"/>
</dbReference>
<evidence type="ECO:0000259" key="1">
    <source>
        <dbReference type="Pfam" id="PF03372"/>
    </source>
</evidence>
<organism evidence="2 3">
    <name type="scientific">Blastococcus saxobsidens (strain DD2)</name>
    <dbReference type="NCBI Taxonomy" id="1146883"/>
    <lineage>
        <taxon>Bacteria</taxon>
        <taxon>Bacillati</taxon>
        <taxon>Actinomycetota</taxon>
        <taxon>Actinomycetes</taxon>
        <taxon>Geodermatophilales</taxon>
        <taxon>Geodermatophilaceae</taxon>
        <taxon>Blastococcus</taxon>
    </lineage>
</organism>